<feature type="domain" description="PAC" evidence="6">
    <location>
        <begin position="623"/>
        <end position="673"/>
    </location>
</feature>
<dbReference type="PANTHER" id="PTHR44757">
    <property type="entry name" value="DIGUANYLATE CYCLASE DGCP"/>
    <property type="match status" value="1"/>
</dbReference>
<gene>
    <name evidence="7" type="ORF">GBA65_17910</name>
</gene>
<dbReference type="SMART" id="SM00086">
    <property type="entry name" value="PAC"/>
    <property type="match status" value="5"/>
</dbReference>
<evidence type="ECO:0000256" key="1">
    <source>
        <dbReference type="ARBA" id="ARBA00022777"/>
    </source>
</evidence>
<dbReference type="GO" id="GO:0046983">
    <property type="term" value="F:protein dimerization activity"/>
    <property type="evidence" value="ECO:0007669"/>
    <property type="project" value="InterPro"/>
</dbReference>
<feature type="domain" description="PAS" evidence="5">
    <location>
        <begin position="4"/>
        <end position="75"/>
    </location>
</feature>
<dbReference type="SMART" id="SM00387">
    <property type="entry name" value="HATPase_c"/>
    <property type="match status" value="1"/>
</dbReference>
<dbReference type="InterPro" id="IPR013656">
    <property type="entry name" value="PAS_4"/>
</dbReference>
<dbReference type="GO" id="GO:0016020">
    <property type="term" value="C:membrane"/>
    <property type="evidence" value="ECO:0007669"/>
    <property type="project" value="InterPro"/>
</dbReference>
<name>A0A6G8Q0S8_9ACTN</name>
<dbReference type="CDD" id="cd00130">
    <property type="entry name" value="PAS"/>
    <property type="match status" value="4"/>
</dbReference>
<feature type="domain" description="PAC" evidence="6">
    <location>
        <begin position="494"/>
        <end position="549"/>
    </location>
</feature>
<dbReference type="AlphaFoldDB" id="A0A6G8Q0S8"/>
<dbReference type="Proteomes" id="UP000502706">
    <property type="component" value="Chromosome"/>
</dbReference>
<sequence>MRPQDLGIGKLFENVRDAVIVAEAGTGRIVLWNRAATEVFGYAPEEALGMSVEEVVPERLKERHRAGLSRYRDTGHGPYIDSYTVLDLPAVRKGGEEVSIELTLSPVEPLPESEAEGRFVLAVVRDVTERKRAEEALRTSEAELRALLAAMTDVILVLDAGGRYLRIAPTNPSLLYRPPEETIGHTLHELFPQDQADVFVRHIRAALETGQTVSLEYSLPIEEHEVWFDGTVSPMQDGTVLFVARDITERKRAEREIRELNAQLENRVAERTARLEAALAELKERERGLRESKERYQAVVEQAGEGIFLFDPSTKRILEANLAFQRMFGYAAEELGQTTLYDLAPQDPEGVDRNVARAMELGQIWVGERRYRRKDGTRIDVEVSGSVISYSGKEVVCSVVRDVTERKRAEEALRASEERFRSLVDQSPLSIQILSPDGRTLRVNRAWEELFGLTLEGIEGYNLLEDPQLVEKGVMPYVLRGFAGEPTEIPPIAYVPDETLPGASAYRDQERWVQAFIYPVRDAAGETHEIVLMHEDVSERKRAEEALRESEERYRAVVEQAAEGIVLVDVETKRIFETNAVYESLLGYSPDEMKALTLYDIVPYGRESMDCYVERVLERRVYVSGERRHLRKDGTLVDVEVSASVISYGGREAMCVVVRDITERKRAEEALREAREAERRRIARDMHDQVLSDLVYALSEIQIHQELYGQGEGDGGLNDAAEAMRRSVEGLRAAIFEMRLDETLERSVSSSLEALIEVNRRMARGRYGVQFVLEEGAAETIPLETGKGLVRVLQEALNNARRHSGASNIRVALRLEDGQVLAEVSDDGRGFDPRSSVGGVGMSSMRGRAEALGGQLEVESEPGKGTTVRFRGPLPS</sequence>
<dbReference type="Gene3D" id="1.20.5.1930">
    <property type="match status" value="1"/>
</dbReference>
<keyword evidence="1" id="KW-0808">Transferase</keyword>
<dbReference type="SUPFAM" id="SSF55874">
    <property type="entry name" value="ATPase domain of HSP90 chaperone/DNA topoisomerase II/histidine kinase"/>
    <property type="match status" value="1"/>
</dbReference>
<feature type="domain" description="PAS" evidence="5">
    <location>
        <begin position="140"/>
        <end position="210"/>
    </location>
</feature>
<evidence type="ECO:0000256" key="3">
    <source>
        <dbReference type="SAM" id="MobiDB-lite"/>
    </source>
</evidence>
<evidence type="ECO:0000313" key="8">
    <source>
        <dbReference type="Proteomes" id="UP000502706"/>
    </source>
</evidence>
<evidence type="ECO:0000259" key="5">
    <source>
        <dbReference type="PROSITE" id="PS50112"/>
    </source>
</evidence>
<feature type="domain" description="PAC" evidence="6">
    <location>
        <begin position="365"/>
        <end position="415"/>
    </location>
</feature>
<dbReference type="InterPro" id="IPR011712">
    <property type="entry name" value="Sig_transdc_His_kin_sub3_dim/P"/>
</dbReference>
<dbReference type="PROSITE" id="PS50113">
    <property type="entry name" value="PAC"/>
    <property type="match status" value="4"/>
</dbReference>
<dbReference type="Pfam" id="PF07730">
    <property type="entry name" value="HisKA_3"/>
    <property type="match status" value="1"/>
</dbReference>
<dbReference type="EMBL" id="CP045121">
    <property type="protein sequence ID" value="QIN80084.1"/>
    <property type="molecule type" value="Genomic_DNA"/>
</dbReference>
<dbReference type="PROSITE" id="PS50112">
    <property type="entry name" value="PAS"/>
    <property type="match status" value="5"/>
</dbReference>
<dbReference type="InterPro" id="IPR035965">
    <property type="entry name" value="PAS-like_dom_sf"/>
</dbReference>
<feature type="domain" description="PAC" evidence="6">
    <location>
        <begin position="84"/>
        <end position="139"/>
    </location>
</feature>
<dbReference type="GO" id="GO:0006355">
    <property type="term" value="P:regulation of DNA-templated transcription"/>
    <property type="evidence" value="ECO:0007669"/>
    <property type="project" value="InterPro"/>
</dbReference>
<evidence type="ECO:0000313" key="7">
    <source>
        <dbReference type="EMBL" id="QIN80084.1"/>
    </source>
</evidence>
<dbReference type="GO" id="GO:0000155">
    <property type="term" value="F:phosphorelay sensor kinase activity"/>
    <property type="evidence" value="ECO:0007669"/>
    <property type="project" value="InterPro"/>
</dbReference>
<feature type="region of interest" description="Disordered" evidence="3">
    <location>
        <begin position="854"/>
        <end position="876"/>
    </location>
</feature>
<reference evidence="7 8" key="1">
    <citation type="submission" date="2019-10" db="EMBL/GenBank/DDBJ databases">
        <title>Rubrobacter sp nov SCSIO 52915 isolated from a deep-sea sediment in the South China Sea.</title>
        <authorList>
            <person name="Chen R.W."/>
        </authorList>
    </citation>
    <scope>NUCLEOTIDE SEQUENCE [LARGE SCALE GENOMIC DNA]</scope>
    <source>
        <strain evidence="7 8">SCSIO 52915</strain>
    </source>
</reference>
<feature type="domain" description="PAS" evidence="5">
    <location>
        <begin position="416"/>
        <end position="466"/>
    </location>
</feature>
<keyword evidence="2" id="KW-0175">Coiled coil</keyword>
<feature type="domain" description="PAS" evidence="5">
    <location>
        <begin position="550"/>
        <end position="620"/>
    </location>
</feature>
<organism evidence="7 8">
    <name type="scientific">Rubrobacter marinus</name>
    <dbReference type="NCBI Taxonomy" id="2653852"/>
    <lineage>
        <taxon>Bacteria</taxon>
        <taxon>Bacillati</taxon>
        <taxon>Actinomycetota</taxon>
        <taxon>Rubrobacteria</taxon>
        <taxon>Rubrobacterales</taxon>
        <taxon>Rubrobacteraceae</taxon>
        <taxon>Rubrobacter</taxon>
    </lineage>
</organism>
<dbReference type="Gene3D" id="3.30.565.10">
    <property type="entry name" value="Histidine kinase-like ATPase, C-terminal domain"/>
    <property type="match status" value="1"/>
</dbReference>
<dbReference type="Pfam" id="PF13426">
    <property type="entry name" value="PAS_9"/>
    <property type="match status" value="1"/>
</dbReference>
<dbReference type="Pfam" id="PF02518">
    <property type="entry name" value="HATPase_c"/>
    <property type="match status" value="1"/>
</dbReference>
<proteinExistence type="predicted"/>
<feature type="coiled-coil region" evidence="2">
    <location>
        <begin position="243"/>
        <end position="299"/>
    </location>
</feature>
<dbReference type="PROSITE" id="PS50109">
    <property type="entry name" value="HIS_KIN"/>
    <property type="match status" value="1"/>
</dbReference>
<evidence type="ECO:0000259" key="4">
    <source>
        <dbReference type="PROSITE" id="PS50109"/>
    </source>
</evidence>
<dbReference type="PANTHER" id="PTHR44757:SF2">
    <property type="entry name" value="BIOFILM ARCHITECTURE MAINTENANCE PROTEIN MBAA"/>
    <property type="match status" value="1"/>
</dbReference>
<dbReference type="InterPro" id="IPR001610">
    <property type="entry name" value="PAC"/>
</dbReference>
<dbReference type="NCBIfam" id="TIGR00229">
    <property type="entry name" value="sensory_box"/>
    <property type="match status" value="5"/>
</dbReference>
<dbReference type="RefSeq" id="WP_166397760.1">
    <property type="nucleotide sequence ID" value="NZ_CP045121.1"/>
</dbReference>
<dbReference type="InterPro" id="IPR013767">
    <property type="entry name" value="PAS_fold"/>
</dbReference>
<accession>A0A6G8Q0S8</accession>
<dbReference type="SUPFAM" id="SSF55785">
    <property type="entry name" value="PYP-like sensor domain (PAS domain)"/>
    <property type="match status" value="5"/>
</dbReference>
<evidence type="ECO:0000256" key="2">
    <source>
        <dbReference type="SAM" id="Coils"/>
    </source>
</evidence>
<dbReference type="InterPro" id="IPR000014">
    <property type="entry name" value="PAS"/>
</dbReference>
<feature type="domain" description="PAS" evidence="5">
    <location>
        <begin position="292"/>
        <end position="362"/>
    </location>
</feature>
<dbReference type="Pfam" id="PF08448">
    <property type="entry name" value="PAS_4"/>
    <property type="match status" value="3"/>
</dbReference>
<keyword evidence="1" id="KW-0418">Kinase</keyword>
<dbReference type="CDD" id="cd16917">
    <property type="entry name" value="HATPase_UhpB-NarQ-NarX-like"/>
    <property type="match status" value="1"/>
</dbReference>
<dbReference type="InterPro" id="IPR052155">
    <property type="entry name" value="Biofilm_reg_signaling"/>
</dbReference>
<protein>
    <submittedName>
        <fullName evidence="7">PAS domain S-box protein</fullName>
    </submittedName>
</protein>
<keyword evidence="8" id="KW-1185">Reference proteome</keyword>
<dbReference type="InterPro" id="IPR003594">
    <property type="entry name" value="HATPase_dom"/>
</dbReference>
<dbReference type="InterPro" id="IPR000700">
    <property type="entry name" value="PAS-assoc_C"/>
</dbReference>
<dbReference type="InterPro" id="IPR036890">
    <property type="entry name" value="HATPase_C_sf"/>
</dbReference>
<dbReference type="Pfam" id="PF00989">
    <property type="entry name" value="PAS"/>
    <property type="match status" value="1"/>
</dbReference>
<dbReference type="Gene3D" id="3.30.450.20">
    <property type="entry name" value="PAS domain"/>
    <property type="match status" value="5"/>
</dbReference>
<feature type="coiled-coil region" evidence="2">
    <location>
        <begin position="533"/>
        <end position="560"/>
    </location>
</feature>
<evidence type="ECO:0000259" key="6">
    <source>
        <dbReference type="PROSITE" id="PS50113"/>
    </source>
</evidence>
<feature type="domain" description="Histidine kinase" evidence="4">
    <location>
        <begin position="689"/>
        <end position="876"/>
    </location>
</feature>
<dbReference type="KEGG" id="rmar:GBA65_17910"/>
<dbReference type="SMART" id="SM00091">
    <property type="entry name" value="PAS"/>
    <property type="match status" value="5"/>
</dbReference>
<dbReference type="InterPro" id="IPR005467">
    <property type="entry name" value="His_kinase_dom"/>
</dbReference>